<feature type="compositionally biased region" description="Gly residues" evidence="1">
    <location>
        <begin position="85"/>
        <end position="94"/>
    </location>
</feature>
<name>A0A195CGA4_9HYME</name>
<dbReference type="EMBL" id="KQ977873">
    <property type="protein sequence ID" value="KYM99118.1"/>
    <property type="molecule type" value="Genomic_DNA"/>
</dbReference>
<feature type="compositionally biased region" description="Polar residues" evidence="1">
    <location>
        <begin position="40"/>
        <end position="55"/>
    </location>
</feature>
<keyword evidence="3" id="KW-1185">Reference proteome</keyword>
<dbReference type="KEGG" id="ccoa:108776988"/>
<feature type="compositionally biased region" description="Polar residues" evidence="1">
    <location>
        <begin position="65"/>
        <end position="82"/>
    </location>
</feature>
<organism evidence="2 3">
    <name type="scientific">Cyphomyrmex costatus</name>
    <dbReference type="NCBI Taxonomy" id="456900"/>
    <lineage>
        <taxon>Eukaryota</taxon>
        <taxon>Metazoa</taxon>
        <taxon>Ecdysozoa</taxon>
        <taxon>Arthropoda</taxon>
        <taxon>Hexapoda</taxon>
        <taxon>Insecta</taxon>
        <taxon>Pterygota</taxon>
        <taxon>Neoptera</taxon>
        <taxon>Endopterygota</taxon>
        <taxon>Hymenoptera</taxon>
        <taxon>Apocrita</taxon>
        <taxon>Aculeata</taxon>
        <taxon>Formicoidea</taxon>
        <taxon>Formicidae</taxon>
        <taxon>Myrmicinae</taxon>
        <taxon>Cyphomyrmex</taxon>
    </lineage>
</organism>
<sequence length="288" mass="32070">MKKSPLNNAVHGGRPYGVRHAPYNWKSHENAYGRGYQPAEGNSYQHFSGSNTGSQPHDDDFIPLNISTPLSRHKYNSTNRYTPSGGRGSPGRSGNGWHNNYRGKGNYHATPRSNNRNPAYKYSPDQFQRQKRKSYRGAYKHMNISAYVDLNSFLEDPWENLVKKLNNSKDISKSEGLESESPSSSKLVYNNLLEKSESQLSKDTSLDDSQCSQDSKNECSVNTTNTNLSQISEINSLLESETGGVCSSQDSLTESICSVNDKICGAIQENSIHSNMSLTDIEQKAVQQ</sequence>
<evidence type="ECO:0000313" key="3">
    <source>
        <dbReference type="Proteomes" id="UP000078542"/>
    </source>
</evidence>
<evidence type="ECO:0000313" key="2">
    <source>
        <dbReference type="EMBL" id="KYM99118.1"/>
    </source>
</evidence>
<dbReference type="InterPro" id="IPR028265">
    <property type="entry name" value="TTDN1/SICKLE"/>
</dbReference>
<evidence type="ECO:0000256" key="1">
    <source>
        <dbReference type="SAM" id="MobiDB-lite"/>
    </source>
</evidence>
<dbReference type="Proteomes" id="UP000078542">
    <property type="component" value="Unassembled WGS sequence"/>
</dbReference>
<feature type="region of interest" description="Disordered" evidence="1">
    <location>
        <begin position="1"/>
        <end position="134"/>
    </location>
</feature>
<dbReference type="Pfam" id="PF15502">
    <property type="entry name" value="MPLKIP"/>
    <property type="match status" value="1"/>
</dbReference>
<feature type="region of interest" description="Disordered" evidence="1">
    <location>
        <begin position="198"/>
        <end position="219"/>
    </location>
</feature>
<protein>
    <submittedName>
        <fullName evidence="2">Uncharacterized protein</fullName>
    </submittedName>
</protein>
<accession>A0A195CGA4</accession>
<gene>
    <name evidence="2" type="ORF">ALC62_10087</name>
</gene>
<reference evidence="2 3" key="1">
    <citation type="submission" date="2016-03" db="EMBL/GenBank/DDBJ databases">
        <title>Cyphomyrmex costatus WGS genome.</title>
        <authorList>
            <person name="Nygaard S."/>
            <person name="Hu H."/>
            <person name="Boomsma J."/>
            <person name="Zhang G."/>
        </authorList>
    </citation>
    <scope>NUCLEOTIDE SEQUENCE [LARGE SCALE GENOMIC DNA]</scope>
    <source>
        <strain evidence="2">MS0001</strain>
        <tissue evidence="2">Whole body</tissue>
    </source>
</reference>
<proteinExistence type="predicted"/>
<dbReference type="AlphaFoldDB" id="A0A195CGA4"/>
<dbReference type="OrthoDB" id="7689747at2759"/>